<dbReference type="InterPro" id="IPR003961">
    <property type="entry name" value="FN3_dom"/>
</dbReference>
<keyword evidence="1" id="KW-0732">Signal</keyword>
<evidence type="ECO:0000256" key="1">
    <source>
        <dbReference type="SAM" id="SignalP"/>
    </source>
</evidence>
<comment type="caution">
    <text evidence="3">The sequence shown here is derived from an EMBL/GenBank/DDBJ whole genome shotgun (WGS) entry which is preliminary data.</text>
</comment>
<name>A0ABY2MA13_9LEPT</name>
<dbReference type="InterPro" id="IPR013783">
    <property type="entry name" value="Ig-like_fold"/>
</dbReference>
<evidence type="ECO:0000259" key="2">
    <source>
        <dbReference type="PROSITE" id="PS50853"/>
    </source>
</evidence>
<dbReference type="SUPFAM" id="SSF82171">
    <property type="entry name" value="DPP6 N-terminal domain-like"/>
    <property type="match status" value="1"/>
</dbReference>
<keyword evidence="4" id="KW-1185">Reference proteome</keyword>
<dbReference type="SUPFAM" id="SSF49265">
    <property type="entry name" value="Fibronectin type III"/>
    <property type="match status" value="1"/>
</dbReference>
<evidence type="ECO:0000313" key="4">
    <source>
        <dbReference type="Proteomes" id="UP000298200"/>
    </source>
</evidence>
<organism evidence="3 4">
    <name type="scientific">Leptospira yanagawae</name>
    <dbReference type="NCBI Taxonomy" id="293069"/>
    <lineage>
        <taxon>Bacteria</taxon>
        <taxon>Pseudomonadati</taxon>
        <taxon>Spirochaetota</taxon>
        <taxon>Spirochaetia</taxon>
        <taxon>Leptospirales</taxon>
        <taxon>Leptospiraceae</taxon>
        <taxon>Leptospira</taxon>
    </lineage>
</organism>
<sequence length="1145" mass="117982">MRKNLYLLSFLSLFTLQCIAFLPDGSSQQGFNPFVFLLGLIGGSPSSSQDLSPGTTLDLSGDGKTDATLVDSDGDGVSDGINLTGGSTPNLILLDTNGDGIPDAVDSNGDGIADYYISPNPPGFLTTAPGGTGNPVAIIIDSNGNPLGFDTDGDGVANDTAIVTILSDTTPPTLTSSLLAGSYSTAQTTTLTCSDNRAPGSIVYTLDASSPSFSPKTGTVFNRSSQSISLSTEGNHTLQALCRDLAGNLSSPLNITYTIDSQIPAITVVSQTAAAISSQVGAISSSTITWRTNRSGSYVIREGSDCSQGTLVTSGNASANADQTFQRSHSNFTGEGTKTYRICVTGSNGLIGFASTTLLRDDTAPTVTTSPGSGNFSLATSVSASCSDTGGSGCDKIAYAVQVGSSPNNPSIQGTTGMITSGSLYNAALAMTDGSNTYTKFVARDLAGNVSNVVSQNYTVDTEVANITVNSYTQAINGSSHVSIHWQSSKAGSYQIRIGGTNCSNGTAVSNGGNNANATGNAIVATEIISTIANTALSEGDNTVRICVENLVGSFGSNSRTIQKDTTAPLVTMVSPSGVGPFATGTQLQLSCSDTNGTGCDKIIYTLNGTEPTFDGSGAVTNGSVYTAPVALSNGNNQVRYLARDLAGNVSAGGNQSFHVGPPNGPNFVEAQAGGTSAVVQWWPVSGATSYTVYYSTSPGVTTASTSFGPVTDPYATITGLTGGTLYYFRVVANSPAGASALSLLEASALTSSIPPGTSVTGTHVDISAGQGGNSAGSGSISGAIPSANIDFVNSKFLVVTVNDANNGKPSLYRCDLDGSNCTHTDLSAGQGINSGRNPNAAIDTVNQKFLVVARNGANDNKPSLYRCNLDGTNCTHTDISANQGTNSAGDSSSHKYGPKIVIDDSNQKILVVTTNDANNGKLSLFRCNLDGSGCTHSDISAGQGNNSAFYPSLKIDSINKKILVVATNANNSHKPSLYRCNLDGTECTHTDISTGQTSGLFPSLNIDKIHKKIMVALHFGSIGAGTSGGGKPGIIQCELDGTNCTYIDISYNPNIFTSHRYLSSVLDPISQKILVVYQDFNIQHKPKLSRCDYNGSNCTHTDISVGQGSYSGTFPETIINAKDGKLFVVTQNGANYRKPSLFIW</sequence>
<evidence type="ECO:0000313" key="3">
    <source>
        <dbReference type="EMBL" id="TGL26047.1"/>
    </source>
</evidence>
<dbReference type="RefSeq" id="WP_135632723.1">
    <property type="nucleotide sequence ID" value="NZ_RQFU01000001.1"/>
</dbReference>
<dbReference type="PROSITE" id="PS50853">
    <property type="entry name" value="FN3"/>
    <property type="match status" value="1"/>
</dbReference>
<dbReference type="Pfam" id="PF00041">
    <property type="entry name" value="fn3"/>
    <property type="match status" value="1"/>
</dbReference>
<dbReference type="Gene3D" id="2.60.40.10">
    <property type="entry name" value="Immunoglobulins"/>
    <property type="match status" value="1"/>
</dbReference>
<dbReference type="SUPFAM" id="SSF103647">
    <property type="entry name" value="TSP type-3 repeat"/>
    <property type="match status" value="1"/>
</dbReference>
<dbReference type="Proteomes" id="UP000298200">
    <property type="component" value="Unassembled WGS sequence"/>
</dbReference>
<dbReference type="InterPro" id="IPR059177">
    <property type="entry name" value="GH29D-like_dom"/>
</dbReference>
<feature type="signal peptide" evidence="1">
    <location>
        <begin position="1"/>
        <end position="20"/>
    </location>
</feature>
<dbReference type="InterPro" id="IPR036116">
    <property type="entry name" value="FN3_sf"/>
</dbReference>
<feature type="domain" description="Fibronectin type-III" evidence="2">
    <location>
        <begin position="662"/>
        <end position="754"/>
    </location>
</feature>
<feature type="chain" id="PRO_5045267046" evidence="1">
    <location>
        <begin position="21"/>
        <end position="1145"/>
    </location>
</feature>
<protein>
    <submittedName>
        <fullName evidence="3">Chitobiase</fullName>
    </submittedName>
</protein>
<reference evidence="4" key="1">
    <citation type="journal article" date="2019" name="PLoS Negl. Trop. Dis.">
        <title>Revisiting the worldwide diversity of Leptospira species in the environment.</title>
        <authorList>
            <person name="Vincent A.T."/>
            <person name="Schiettekatte O."/>
            <person name="Bourhy P."/>
            <person name="Veyrier F.J."/>
            <person name="Picardeau M."/>
        </authorList>
    </citation>
    <scope>NUCLEOTIDE SEQUENCE [LARGE SCALE GENOMIC DNA]</scope>
    <source>
        <strain evidence="4">201800272</strain>
    </source>
</reference>
<dbReference type="Pfam" id="PF13290">
    <property type="entry name" value="CHB_HEX_C_1"/>
    <property type="match status" value="2"/>
</dbReference>
<dbReference type="EMBL" id="RQFU01000001">
    <property type="protein sequence ID" value="TGL26047.1"/>
    <property type="molecule type" value="Genomic_DNA"/>
</dbReference>
<proteinExistence type="predicted"/>
<dbReference type="Gene3D" id="4.10.1080.10">
    <property type="entry name" value="TSP type-3 repeat"/>
    <property type="match status" value="1"/>
</dbReference>
<dbReference type="SMART" id="SM00060">
    <property type="entry name" value="FN3"/>
    <property type="match status" value="1"/>
</dbReference>
<dbReference type="CDD" id="cd00063">
    <property type="entry name" value="FN3"/>
    <property type="match status" value="1"/>
</dbReference>
<gene>
    <name evidence="3" type="ORF">EHQ46_00015</name>
</gene>
<dbReference type="InterPro" id="IPR028974">
    <property type="entry name" value="TSP_type-3_rpt"/>
</dbReference>
<accession>A0ABY2MA13</accession>